<comment type="caution">
    <text evidence="2">The sequence shown here is derived from an EMBL/GenBank/DDBJ whole genome shotgun (WGS) entry which is preliminary data.</text>
</comment>
<feature type="domain" description="Peptidase C14 caspase" evidence="1">
    <location>
        <begin position="11"/>
        <end position="142"/>
    </location>
</feature>
<keyword evidence="3" id="KW-1185">Reference proteome</keyword>
<sequence>MTSLASGQLSRAVLIGVSSFTDPDLYDLPSVTNNVDTLHGMLTHPDWWGIPLENCARIKDDVSAQRVRELLREAARSAEDVLLVYYAGHGLPLDPDDLVLATTHTRQKSPRDSGVPIDDIRDVFLSSRARTRVLVLDCCYSGRALERLRLDKATATLASV</sequence>
<organism evidence="2 3">
    <name type="scientific">Kibdelosporangium lantanae</name>
    <dbReference type="NCBI Taxonomy" id="1497396"/>
    <lineage>
        <taxon>Bacteria</taxon>
        <taxon>Bacillati</taxon>
        <taxon>Actinomycetota</taxon>
        <taxon>Actinomycetes</taxon>
        <taxon>Pseudonocardiales</taxon>
        <taxon>Pseudonocardiaceae</taxon>
        <taxon>Kibdelosporangium</taxon>
    </lineage>
</organism>
<feature type="non-terminal residue" evidence="2">
    <location>
        <position position="160"/>
    </location>
</feature>
<dbReference type="Proteomes" id="UP001597045">
    <property type="component" value="Unassembled WGS sequence"/>
</dbReference>
<dbReference type="Pfam" id="PF00656">
    <property type="entry name" value="Peptidase_C14"/>
    <property type="match status" value="1"/>
</dbReference>
<evidence type="ECO:0000313" key="3">
    <source>
        <dbReference type="Proteomes" id="UP001597045"/>
    </source>
</evidence>
<evidence type="ECO:0000313" key="2">
    <source>
        <dbReference type="EMBL" id="MFD1048289.1"/>
    </source>
</evidence>
<reference evidence="3" key="1">
    <citation type="journal article" date="2019" name="Int. J. Syst. Evol. Microbiol.">
        <title>The Global Catalogue of Microorganisms (GCM) 10K type strain sequencing project: providing services to taxonomists for standard genome sequencing and annotation.</title>
        <authorList>
            <consortium name="The Broad Institute Genomics Platform"/>
            <consortium name="The Broad Institute Genome Sequencing Center for Infectious Disease"/>
            <person name="Wu L."/>
            <person name="Ma J."/>
        </authorList>
    </citation>
    <scope>NUCLEOTIDE SEQUENCE [LARGE SCALE GENOMIC DNA]</scope>
    <source>
        <strain evidence="3">JCM 31486</strain>
    </source>
</reference>
<name>A0ABW3MF21_9PSEU</name>
<evidence type="ECO:0000259" key="1">
    <source>
        <dbReference type="Pfam" id="PF00656"/>
    </source>
</evidence>
<dbReference type="InterPro" id="IPR029030">
    <property type="entry name" value="Caspase-like_dom_sf"/>
</dbReference>
<dbReference type="Gene3D" id="3.40.50.1460">
    <property type="match status" value="1"/>
</dbReference>
<accession>A0ABW3MF21</accession>
<dbReference type="EMBL" id="JBHTIS010001508">
    <property type="protein sequence ID" value="MFD1048289.1"/>
    <property type="molecule type" value="Genomic_DNA"/>
</dbReference>
<dbReference type="SUPFAM" id="SSF52129">
    <property type="entry name" value="Caspase-like"/>
    <property type="match status" value="1"/>
</dbReference>
<dbReference type="NCBIfam" id="NF047832">
    <property type="entry name" value="caspase_w_EACC1"/>
    <property type="match status" value="1"/>
</dbReference>
<protein>
    <submittedName>
        <fullName evidence="2">Caspase family protein</fullName>
    </submittedName>
</protein>
<proteinExistence type="predicted"/>
<dbReference type="InterPro" id="IPR011600">
    <property type="entry name" value="Pept_C14_caspase"/>
</dbReference>
<gene>
    <name evidence="2" type="ORF">ACFQ1S_23495</name>
</gene>